<reference evidence="1" key="1">
    <citation type="journal article" date="2012" name="Nature">
        <title>The oyster genome reveals stress adaptation and complexity of shell formation.</title>
        <authorList>
            <person name="Zhang G."/>
            <person name="Fang X."/>
            <person name="Guo X."/>
            <person name="Li L."/>
            <person name="Luo R."/>
            <person name="Xu F."/>
            <person name="Yang P."/>
            <person name="Zhang L."/>
            <person name="Wang X."/>
            <person name="Qi H."/>
            <person name="Xiong Z."/>
            <person name="Que H."/>
            <person name="Xie Y."/>
            <person name="Holland P.W."/>
            <person name="Paps J."/>
            <person name="Zhu Y."/>
            <person name="Wu F."/>
            <person name="Chen Y."/>
            <person name="Wang J."/>
            <person name="Peng C."/>
            <person name="Meng J."/>
            <person name="Yang L."/>
            <person name="Liu J."/>
            <person name="Wen B."/>
            <person name="Zhang N."/>
            <person name="Huang Z."/>
            <person name="Zhu Q."/>
            <person name="Feng Y."/>
            <person name="Mount A."/>
            <person name="Hedgecock D."/>
            <person name="Xu Z."/>
            <person name="Liu Y."/>
            <person name="Domazet-Loso T."/>
            <person name="Du Y."/>
            <person name="Sun X."/>
            <person name="Zhang S."/>
            <person name="Liu B."/>
            <person name="Cheng P."/>
            <person name="Jiang X."/>
            <person name="Li J."/>
            <person name="Fan D."/>
            <person name="Wang W."/>
            <person name="Fu W."/>
            <person name="Wang T."/>
            <person name="Wang B."/>
            <person name="Zhang J."/>
            <person name="Peng Z."/>
            <person name="Li Y."/>
            <person name="Li N."/>
            <person name="Wang J."/>
            <person name="Chen M."/>
            <person name="He Y."/>
            <person name="Tan F."/>
            <person name="Song X."/>
            <person name="Zheng Q."/>
            <person name="Huang R."/>
            <person name="Yang H."/>
            <person name="Du X."/>
            <person name="Chen L."/>
            <person name="Yang M."/>
            <person name="Gaffney P.M."/>
            <person name="Wang S."/>
            <person name="Luo L."/>
            <person name="She Z."/>
            <person name="Ming Y."/>
            <person name="Huang W."/>
            <person name="Zhang S."/>
            <person name="Huang B."/>
            <person name="Zhang Y."/>
            <person name="Qu T."/>
            <person name="Ni P."/>
            <person name="Miao G."/>
            <person name="Wang J."/>
            <person name="Wang Q."/>
            <person name="Steinberg C.E."/>
            <person name="Wang H."/>
            <person name="Li N."/>
            <person name="Qian L."/>
            <person name="Zhang G."/>
            <person name="Li Y."/>
            <person name="Yang H."/>
            <person name="Liu X."/>
            <person name="Wang J."/>
            <person name="Yin Y."/>
            <person name="Wang J."/>
        </authorList>
    </citation>
    <scope>NUCLEOTIDE SEQUENCE [LARGE SCALE GENOMIC DNA]</scope>
    <source>
        <strain evidence="1">05x7-T-G4-1.051#20</strain>
    </source>
</reference>
<accession>K1RHI7</accession>
<sequence length="97" mass="11112">MTTLLSSETASKFPGRMPLDATVHLGRTVHTNALQTAREVFVTATQAIALVVNRDTRVITVARPRTLKWENEDQQYTELKEENEKCNTYEEMHNYSN</sequence>
<dbReference type="AlphaFoldDB" id="K1RHI7"/>
<protein>
    <submittedName>
        <fullName evidence="1">Uncharacterized protein</fullName>
    </submittedName>
</protein>
<name>K1RHI7_MAGGI</name>
<dbReference type="EMBL" id="JH815940">
    <property type="protein sequence ID" value="EKC43249.1"/>
    <property type="molecule type" value="Genomic_DNA"/>
</dbReference>
<organism evidence="1">
    <name type="scientific">Magallana gigas</name>
    <name type="common">Pacific oyster</name>
    <name type="synonym">Crassostrea gigas</name>
    <dbReference type="NCBI Taxonomy" id="29159"/>
    <lineage>
        <taxon>Eukaryota</taxon>
        <taxon>Metazoa</taxon>
        <taxon>Spiralia</taxon>
        <taxon>Lophotrochozoa</taxon>
        <taxon>Mollusca</taxon>
        <taxon>Bivalvia</taxon>
        <taxon>Autobranchia</taxon>
        <taxon>Pteriomorphia</taxon>
        <taxon>Ostreida</taxon>
        <taxon>Ostreoidea</taxon>
        <taxon>Ostreidae</taxon>
        <taxon>Magallana</taxon>
    </lineage>
</organism>
<proteinExistence type="predicted"/>
<gene>
    <name evidence="1" type="ORF">CGI_10013472</name>
</gene>
<dbReference type="HOGENOM" id="CLU_2348676_0_0_1"/>
<dbReference type="InParanoid" id="K1RHI7"/>
<evidence type="ECO:0000313" key="1">
    <source>
        <dbReference type="EMBL" id="EKC43249.1"/>
    </source>
</evidence>